<feature type="region of interest" description="Disordered" evidence="1">
    <location>
        <begin position="45"/>
        <end position="77"/>
    </location>
</feature>
<organism evidence="2 3">
    <name type="scientific">Acaulospora morrowiae</name>
    <dbReference type="NCBI Taxonomy" id="94023"/>
    <lineage>
        <taxon>Eukaryota</taxon>
        <taxon>Fungi</taxon>
        <taxon>Fungi incertae sedis</taxon>
        <taxon>Mucoromycota</taxon>
        <taxon>Glomeromycotina</taxon>
        <taxon>Glomeromycetes</taxon>
        <taxon>Diversisporales</taxon>
        <taxon>Acaulosporaceae</taxon>
        <taxon>Acaulospora</taxon>
    </lineage>
</organism>
<dbReference type="Proteomes" id="UP000789342">
    <property type="component" value="Unassembled WGS sequence"/>
</dbReference>
<evidence type="ECO:0000313" key="2">
    <source>
        <dbReference type="EMBL" id="CAG8567328.1"/>
    </source>
</evidence>
<reference evidence="2" key="1">
    <citation type="submission" date="2021-06" db="EMBL/GenBank/DDBJ databases">
        <authorList>
            <person name="Kallberg Y."/>
            <person name="Tangrot J."/>
            <person name="Rosling A."/>
        </authorList>
    </citation>
    <scope>NUCLEOTIDE SEQUENCE</scope>
    <source>
        <strain evidence="2">CL551</strain>
    </source>
</reference>
<proteinExistence type="predicted"/>
<accession>A0A9N9FZP8</accession>
<dbReference type="AlphaFoldDB" id="A0A9N9FZP8"/>
<comment type="caution">
    <text evidence="2">The sequence shown here is derived from an EMBL/GenBank/DDBJ whole genome shotgun (WGS) entry which is preliminary data.</text>
</comment>
<feature type="compositionally biased region" description="Polar residues" evidence="1">
    <location>
        <begin position="46"/>
        <end position="70"/>
    </location>
</feature>
<name>A0A9N9FZP8_9GLOM</name>
<evidence type="ECO:0000256" key="1">
    <source>
        <dbReference type="SAM" id="MobiDB-lite"/>
    </source>
</evidence>
<evidence type="ECO:0000313" key="3">
    <source>
        <dbReference type="Proteomes" id="UP000789342"/>
    </source>
</evidence>
<keyword evidence="3" id="KW-1185">Reference proteome</keyword>
<sequence length="183" mass="21224">MSINTLRAIATQLGEEPEHSLLQQYQDGTDLENIRIQEETDCNRVIGNNGQLKRTKSVSASDNSPYQSDTEQTDHKKRKVNWKDLDLALNTNSAKEACSFIELAKKKAKDRMTILRVANEYGWDVAVELPQSKYNDVEDDMEDGDYKRYNQTKRGNYYKARSFVNKNTFYNQKIEFYTKNLSS</sequence>
<protein>
    <submittedName>
        <fullName evidence="2">5492_t:CDS:1</fullName>
    </submittedName>
</protein>
<gene>
    <name evidence="2" type="ORF">AMORRO_LOCUS6301</name>
</gene>
<dbReference type="EMBL" id="CAJVPV010004135">
    <property type="protein sequence ID" value="CAG8567328.1"/>
    <property type="molecule type" value="Genomic_DNA"/>
</dbReference>